<evidence type="ECO:0008006" key="3">
    <source>
        <dbReference type="Google" id="ProtNLM"/>
    </source>
</evidence>
<reference evidence="1 2" key="1">
    <citation type="submission" date="2015-09" db="EMBL/GenBank/DDBJ databases">
        <authorList>
            <consortium name="Pathogen Informatics"/>
        </authorList>
    </citation>
    <scope>NUCLEOTIDE SEQUENCE [LARGE SCALE GENOMIC DNA]</scope>
    <source>
        <strain evidence="1 2">2789STDY5834945</strain>
    </source>
</reference>
<proteinExistence type="predicted"/>
<evidence type="ECO:0000313" key="2">
    <source>
        <dbReference type="Proteomes" id="UP000095541"/>
    </source>
</evidence>
<dbReference type="AlphaFoldDB" id="A0A174UFT1"/>
<dbReference type="Proteomes" id="UP000095541">
    <property type="component" value="Unassembled WGS sequence"/>
</dbReference>
<dbReference type="RefSeq" id="WP_055219621.1">
    <property type="nucleotide sequence ID" value="NZ_CZBI01000004.1"/>
</dbReference>
<sequence length="584" mass="67811">MDIEKLATSAVTGYISKTDYLSPFINEGDKEPSWDGNIYVFNNRSKSKCYLMGKVAVQVKGTYVGKPVLKTHYKYRVELSDLKNYEIHGVAYFVVYIDHEREPHIFYNLLHPVDIERILNRSVGKKGTNLEFKEVPSIHDITSVLINFIDDCNKQSSFVASPNFELLELDEIQFKQLSVSFSVSCNENKVSSLFKYMFSNEVFLYEKSPLAGYPDRPIDKVLIQAFSTIHNDNVSIDDEVFFTTFTSKYTKAFQEISFGQCISIIINQDNTYSYNVNLKGSIKEQIHTLEFLLKLSKSLSFNLGKIKLHINENCFDVLGMEEQYNYLQSILQVLNSLNVQEDLIIDYDNFDDCYESALAVLIKVIVNKLPYINSKWANIQRVNMRIFNLYLPLVFIKGLNGEPDRFVHELTQDVELTMQYKSKNIRMPQCILFSIRDYEYISSIYYDTIFNELTSYGSHEILDGRINQALLNMLSAFDKTCNKKLLDKAIELSEWIYSNCISLPMEIKLINKLQAIKRKRSLNMEELAELEVLSIQKNDAEVNTAIYLLLENVEKANIYYKQIEKKKAFKSFPIFKFMNKLAIY</sequence>
<evidence type="ECO:0000313" key="1">
    <source>
        <dbReference type="EMBL" id="CUQ17929.1"/>
    </source>
</evidence>
<gene>
    <name evidence="1" type="ORF">ERS852557_02889</name>
</gene>
<name>A0A174UFT1_BACT4</name>
<dbReference type="EMBL" id="CZBI01000004">
    <property type="protein sequence ID" value="CUQ17929.1"/>
    <property type="molecule type" value="Genomic_DNA"/>
</dbReference>
<protein>
    <recommendedName>
        <fullName evidence="3">DUF4365 domain-containing protein</fullName>
    </recommendedName>
</protein>
<organism evidence="1 2">
    <name type="scientific">Bacteroides thetaiotaomicron</name>
    <dbReference type="NCBI Taxonomy" id="818"/>
    <lineage>
        <taxon>Bacteria</taxon>
        <taxon>Pseudomonadati</taxon>
        <taxon>Bacteroidota</taxon>
        <taxon>Bacteroidia</taxon>
        <taxon>Bacteroidales</taxon>
        <taxon>Bacteroidaceae</taxon>
        <taxon>Bacteroides</taxon>
    </lineage>
</organism>
<accession>A0A174UFT1</accession>